<reference evidence="1" key="1">
    <citation type="submission" date="2018-06" db="EMBL/GenBank/DDBJ databases">
        <authorList>
            <person name="Zhirakovskaya E."/>
        </authorList>
    </citation>
    <scope>NUCLEOTIDE SEQUENCE</scope>
</reference>
<name>A0A3B0YYM8_9ZZZZ</name>
<gene>
    <name evidence="1" type="ORF">MNBD_GAMMA12-3940</name>
</gene>
<accession>A0A3B0YYM8</accession>
<sequence length="87" mass="10383">MTIDPPEYSILILVKANTSDIISKNTRVTYRLPGGYRRFSDKFNPGITLYYWKYADSRRRASYTYGGLHFGNGHWFWIPEPWRFIKN</sequence>
<organism evidence="1">
    <name type="scientific">hydrothermal vent metagenome</name>
    <dbReference type="NCBI Taxonomy" id="652676"/>
    <lineage>
        <taxon>unclassified sequences</taxon>
        <taxon>metagenomes</taxon>
        <taxon>ecological metagenomes</taxon>
    </lineage>
</organism>
<dbReference type="EMBL" id="UOFL01000198">
    <property type="protein sequence ID" value="VAW80477.1"/>
    <property type="molecule type" value="Genomic_DNA"/>
</dbReference>
<dbReference type="AlphaFoldDB" id="A0A3B0YYM8"/>
<evidence type="ECO:0000313" key="1">
    <source>
        <dbReference type="EMBL" id="VAW80477.1"/>
    </source>
</evidence>
<protein>
    <submittedName>
        <fullName evidence="1">Uncharacterized protein</fullName>
    </submittedName>
</protein>
<proteinExistence type="predicted"/>